<dbReference type="HOGENOM" id="CLU_893583_0_0_4"/>
<evidence type="ECO:0000313" key="3">
    <source>
        <dbReference type="Proteomes" id="UP000001235"/>
    </source>
</evidence>
<proteinExistence type="predicted"/>
<organism evidence="2 3">
    <name type="scientific">Gallionella capsiferriformans (strain ES-2)</name>
    <name type="common">Gallionella ferruginea capsiferriformans (strain ES-2)</name>
    <dbReference type="NCBI Taxonomy" id="395494"/>
    <lineage>
        <taxon>Bacteria</taxon>
        <taxon>Pseudomonadati</taxon>
        <taxon>Pseudomonadota</taxon>
        <taxon>Betaproteobacteria</taxon>
        <taxon>Nitrosomonadales</taxon>
        <taxon>Gallionellaceae</taxon>
        <taxon>Gallionella</taxon>
    </lineage>
</organism>
<gene>
    <name evidence="2" type="ordered locus">Galf_0897</name>
</gene>
<evidence type="ECO:0000313" key="2">
    <source>
        <dbReference type="EMBL" id="ADL54929.1"/>
    </source>
</evidence>
<dbReference type="OrthoDB" id="7593790at2"/>
<dbReference type="AlphaFoldDB" id="D9SEF3"/>
<accession>D9SEF3</accession>
<dbReference type="Proteomes" id="UP000001235">
    <property type="component" value="Chromosome"/>
</dbReference>
<dbReference type="EMBL" id="CP002159">
    <property type="protein sequence ID" value="ADL54929.1"/>
    <property type="molecule type" value="Genomic_DNA"/>
</dbReference>
<sequence>MNSIFLLNETNQAQLIKQAHFNLWMVGNERFLDVGLRMVRDQRIELYLPWINAVISDLYDTLKDGDVLNAIFNQHLTVTQTTGLGYTTVTRGTDVFDVVKVKDITATPFVLHNTTHSNAYTKITIEPDKLTPNDSYIRLRAKGFGNDVFNTTHVCTGSFLNPYRESIEAVDFRVNEIRTVTPSDFKKTAVEIPVIQDLHFFLLKSFHETNSLSSPPYTRCRELEDKAWVQYLALSQENKVATLAYHWKKSLSKGEHFSILATFGEKKASWLIVFFYVVIIVILNLFSTFTYEKMAPQQDLGDCAEQQSVPK</sequence>
<dbReference type="KEGG" id="gca:Galf_0897"/>
<keyword evidence="1" id="KW-0472">Membrane</keyword>
<protein>
    <submittedName>
        <fullName evidence="2">Uncharacterized protein</fullName>
    </submittedName>
</protein>
<feature type="transmembrane region" description="Helical" evidence="1">
    <location>
        <begin position="268"/>
        <end position="286"/>
    </location>
</feature>
<dbReference type="RefSeq" id="WP_013292870.1">
    <property type="nucleotide sequence ID" value="NC_014394.1"/>
</dbReference>
<evidence type="ECO:0000256" key="1">
    <source>
        <dbReference type="SAM" id="Phobius"/>
    </source>
</evidence>
<keyword evidence="1" id="KW-0812">Transmembrane</keyword>
<dbReference type="STRING" id="395494.Galf_0897"/>
<keyword evidence="3" id="KW-1185">Reference proteome</keyword>
<name>D9SEF3_GALCS</name>
<keyword evidence="1" id="KW-1133">Transmembrane helix</keyword>
<reference evidence="2 3" key="1">
    <citation type="submission" date="2010-08" db="EMBL/GenBank/DDBJ databases">
        <title>Complete sequence of Gallionella capsiferriformans ES-2.</title>
        <authorList>
            <consortium name="US DOE Joint Genome Institute"/>
            <person name="Lucas S."/>
            <person name="Copeland A."/>
            <person name="Lapidus A."/>
            <person name="Cheng J.-F."/>
            <person name="Bruce D."/>
            <person name="Goodwin L."/>
            <person name="Pitluck S."/>
            <person name="Chertkov O."/>
            <person name="Davenport K.W."/>
            <person name="Detter J.C."/>
            <person name="Han C."/>
            <person name="Tapia R."/>
            <person name="Land M."/>
            <person name="Hauser L."/>
            <person name="Chang Y.-J."/>
            <person name="Jeffries C."/>
            <person name="Kyrpides N."/>
            <person name="Ivanova N."/>
            <person name="Mikhailova N."/>
            <person name="Shelobolina E.S."/>
            <person name="Picardal F."/>
            <person name="Roden E."/>
            <person name="Emerson D."/>
            <person name="Woyke T."/>
        </authorList>
    </citation>
    <scope>NUCLEOTIDE SEQUENCE [LARGE SCALE GENOMIC DNA]</scope>
    <source>
        <strain evidence="2 3">ES-2</strain>
    </source>
</reference>